<evidence type="ECO:0000313" key="1">
    <source>
        <dbReference type="EMBL" id="CAI8049113.1"/>
    </source>
</evidence>
<reference evidence="1" key="1">
    <citation type="submission" date="2023-03" db="EMBL/GenBank/DDBJ databases">
        <authorList>
            <person name="Steffen K."/>
            <person name="Cardenas P."/>
        </authorList>
    </citation>
    <scope>NUCLEOTIDE SEQUENCE</scope>
</reference>
<comment type="caution">
    <text evidence="1">The sequence shown here is derived from an EMBL/GenBank/DDBJ whole genome shotgun (WGS) entry which is preliminary data.</text>
</comment>
<evidence type="ECO:0008006" key="3">
    <source>
        <dbReference type="Google" id="ProtNLM"/>
    </source>
</evidence>
<accession>A0AA35TK78</accession>
<sequence>MSVCLYLTPRTSVRPRNDTIYPTGDEADSWPDTLLDSAAREALDWTPHYDLPNIVDIMIRDIGGIIENEKKRQNLT</sequence>
<dbReference type="AlphaFoldDB" id="A0AA35TK78"/>
<evidence type="ECO:0000313" key="2">
    <source>
        <dbReference type="Proteomes" id="UP001174909"/>
    </source>
</evidence>
<gene>
    <name evidence="1" type="ORF">GBAR_LOCUS27047</name>
</gene>
<keyword evidence="2" id="KW-1185">Reference proteome</keyword>
<proteinExistence type="predicted"/>
<dbReference type="Proteomes" id="UP001174909">
    <property type="component" value="Unassembled WGS sequence"/>
</dbReference>
<protein>
    <recommendedName>
        <fullName evidence="3">UDP-glucose 4-epimerase</fullName>
    </recommendedName>
</protein>
<dbReference type="EMBL" id="CASHTH010003774">
    <property type="protein sequence ID" value="CAI8049113.1"/>
    <property type="molecule type" value="Genomic_DNA"/>
</dbReference>
<organism evidence="1 2">
    <name type="scientific">Geodia barretti</name>
    <name type="common">Barrett's horny sponge</name>
    <dbReference type="NCBI Taxonomy" id="519541"/>
    <lineage>
        <taxon>Eukaryota</taxon>
        <taxon>Metazoa</taxon>
        <taxon>Porifera</taxon>
        <taxon>Demospongiae</taxon>
        <taxon>Heteroscleromorpha</taxon>
        <taxon>Tetractinellida</taxon>
        <taxon>Astrophorina</taxon>
        <taxon>Geodiidae</taxon>
        <taxon>Geodia</taxon>
    </lineage>
</organism>
<name>A0AA35TK78_GEOBA</name>